<dbReference type="Pfam" id="PF07883">
    <property type="entry name" value="Cupin_2"/>
    <property type="match status" value="1"/>
</dbReference>
<dbReference type="EMBL" id="JBHTIA010000012">
    <property type="protein sequence ID" value="MFD0766415.1"/>
    <property type="molecule type" value="Genomic_DNA"/>
</dbReference>
<name>A0ABW2ZJL2_9SPHI</name>
<protein>
    <submittedName>
        <fullName evidence="2">Cupin domain-containing protein</fullName>
    </submittedName>
</protein>
<gene>
    <name evidence="2" type="ORF">ACFQZI_16250</name>
</gene>
<evidence type="ECO:0000259" key="1">
    <source>
        <dbReference type="Pfam" id="PF07883"/>
    </source>
</evidence>
<dbReference type="PANTHER" id="PTHR36440">
    <property type="entry name" value="PUTATIVE (AFU_ORTHOLOGUE AFUA_8G07350)-RELATED"/>
    <property type="match status" value="1"/>
</dbReference>
<dbReference type="SUPFAM" id="SSF51182">
    <property type="entry name" value="RmlC-like cupins"/>
    <property type="match status" value="1"/>
</dbReference>
<sequence length="147" mass="16006">MTSIINLIQRNQAEYREVSGIQMSVILSTECSGGTLTILEKEVSVGAGSPTHTCEHEDKVILITEGNFTLYANGESYEAEKGANIFIPRGTLHSIINTGTQTGKLLITLTPAGHENFCKDLSINVKVFSKKRMVLQDVASNYNVVMA</sequence>
<dbReference type="PANTHER" id="PTHR36440:SF1">
    <property type="entry name" value="PUTATIVE (AFU_ORTHOLOGUE AFUA_8G07350)-RELATED"/>
    <property type="match status" value="1"/>
</dbReference>
<feature type="domain" description="Cupin type-2" evidence="1">
    <location>
        <begin position="42"/>
        <end position="106"/>
    </location>
</feature>
<dbReference type="RefSeq" id="WP_377144304.1">
    <property type="nucleotide sequence ID" value="NZ_JBHTIA010000012.1"/>
</dbReference>
<dbReference type="InterPro" id="IPR013096">
    <property type="entry name" value="Cupin_2"/>
</dbReference>
<dbReference type="InterPro" id="IPR011051">
    <property type="entry name" value="RmlC_Cupin_sf"/>
</dbReference>
<dbReference type="Gene3D" id="2.60.120.10">
    <property type="entry name" value="Jelly Rolls"/>
    <property type="match status" value="1"/>
</dbReference>
<dbReference type="InterPro" id="IPR053146">
    <property type="entry name" value="QDO-like"/>
</dbReference>
<comment type="caution">
    <text evidence="2">The sequence shown here is derived from an EMBL/GenBank/DDBJ whole genome shotgun (WGS) entry which is preliminary data.</text>
</comment>
<dbReference type="InterPro" id="IPR014710">
    <property type="entry name" value="RmlC-like_jellyroll"/>
</dbReference>
<reference evidence="3" key="1">
    <citation type="journal article" date="2019" name="Int. J. Syst. Evol. Microbiol.">
        <title>The Global Catalogue of Microorganisms (GCM) 10K type strain sequencing project: providing services to taxonomists for standard genome sequencing and annotation.</title>
        <authorList>
            <consortium name="The Broad Institute Genomics Platform"/>
            <consortium name="The Broad Institute Genome Sequencing Center for Infectious Disease"/>
            <person name="Wu L."/>
            <person name="Ma J."/>
        </authorList>
    </citation>
    <scope>NUCLEOTIDE SEQUENCE [LARGE SCALE GENOMIC DNA]</scope>
    <source>
        <strain evidence="3">CCUG 60742</strain>
    </source>
</reference>
<keyword evidence="3" id="KW-1185">Reference proteome</keyword>
<evidence type="ECO:0000313" key="3">
    <source>
        <dbReference type="Proteomes" id="UP001597073"/>
    </source>
</evidence>
<proteinExistence type="predicted"/>
<accession>A0ABW2ZJL2</accession>
<dbReference type="Proteomes" id="UP001597073">
    <property type="component" value="Unassembled WGS sequence"/>
</dbReference>
<evidence type="ECO:0000313" key="2">
    <source>
        <dbReference type="EMBL" id="MFD0766415.1"/>
    </source>
</evidence>
<organism evidence="2 3">
    <name type="scientific">Mucilaginibacter lutimaris</name>
    <dbReference type="NCBI Taxonomy" id="931629"/>
    <lineage>
        <taxon>Bacteria</taxon>
        <taxon>Pseudomonadati</taxon>
        <taxon>Bacteroidota</taxon>
        <taxon>Sphingobacteriia</taxon>
        <taxon>Sphingobacteriales</taxon>
        <taxon>Sphingobacteriaceae</taxon>
        <taxon>Mucilaginibacter</taxon>
    </lineage>
</organism>